<dbReference type="STRING" id="360411.AC812_02820"/>
<dbReference type="Gene3D" id="3.40.50.10890">
    <property type="match status" value="1"/>
</dbReference>
<feature type="domain" description="Beta-Casp" evidence="3">
    <location>
        <begin position="253"/>
        <end position="379"/>
    </location>
</feature>
<name>A0A0P6XC10_9CHLR</name>
<dbReference type="GO" id="GO:0016787">
    <property type="term" value="F:hydrolase activity"/>
    <property type="evidence" value="ECO:0007669"/>
    <property type="project" value="UniProtKB-KW"/>
</dbReference>
<feature type="domain" description="Metallo-beta-lactamase" evidence="2">
    <location>
        <begin position="13"/>
        <end position="248"/>
    </location>
</feature>
<dbReference type="CDD" id="cd16295">
    <property type="entry name" value="TTHA0252-CPSF-like_MBL-fold"/>
    <property type="match status" value="1"/>
</dbReference>
<dbReference type="Pfam" id="PF10996">
    <property type="entry name" value="Beta-Casp"/>
    <property type="match status" value="1"/>
</dbReference>
<reference evidence="4 5" key="1">
    <citation type="submission" date="2015-07" db="EMBL/GenBank/DDBJ databases">
        <title>Draft genome of Bellilinea caldifistulae DSM 17877.</title>
        <authorList>
            <person name="Hemp J."/>
            <person name="Ward L.M."/>
            <person name="Pace L.A."/>
            <person name="Fischer W.W."/>
        </authorList>
    </citation>
    <scope>NUCLEOTIDE SEQUENCE [LARGE SCALE GENOMIC DNA]</scope>
    <source>
        <strain evidence="4 5">GOMI-1</strain>
    </source>
</reference>
<dbReference type="SMART" id="SM01027">
    <property type="entry name" value="Beta-Casp"/>
    <property type="match status" value="1"/>
</dbReference>
<dbReference type="Pfam" id="PF07521">
    <property type="entry name" value="RMMBL"/>
    <property type="match status" value="1"/>
</dbReference>
<keyword evidence="1" id="KW-0378">Hydrolase</keyword>
<keyword evidence="5" id="KW-1185">Reference proteome</keyword>
<comment type="caution">
    <text evidence="4">The sequence shown here is derived from an EMBL/GenBank/DDBJ whole genome shotgun (WGS) entry which is preliminary data.</text>
</comment>
<evidence type="ECO:0000313" key="5">
    <source>
        <dbReference type="Proteomes" id="UP000050514"/>
    </source>
</evidence>
<dbReference type="Gene3D" id="3.60.15.10">
    <property type="entry name" value="Ribonuclease Z/Hydroxyacylglutathione hydrolase-like"/>
    <property type="match status" value="1"/>
</dbReference>
<dbReference type="InterPro" id="IPR001279">
    <property type="entry name" value="Metallo-B-lactamas"/>
</dbReference>
<dbReference type="SMART" id="SM00849">
    <property type="entry name" value="Lactamase_B"/>
    <property type="match status" value="1"/>
</dbReference>
<dbReference type="RefSeq" id="WP_061914398.1">
    <property type="nucleotide sequence ID" value="NZ_DF967971.1"/>
</dbReference>
<dbReference type="InterPro" id="IPR036866">
    <property type="entry name" value="RibonucZ/Hydroxyglut_hydro"/>
</dbReference>
<dbReference type="InterPro" id="IPR050698">
    <property type="entry name" value="MBL"/>
</dbReference>
<evidence type="ECO:0000256" key="1">
    <source>
        <dbReference type="ARBA" id="ARBA00022801"/>
    </source>
</evidence>
<dbReference type="EMBL" id="LGHJ01000008">
    <property type="protein sequence ID" value="KPL77791.1"/>
    <property type="molecule type" value="Genomic_DNA"/>
</dbReference>
<organism evidence="4 5">
    <name type="scientific">Bellilinea caldifistulae</name>
    <dbReference type="NCBI Taxonomy" id="360411"/>
    <lineage>
        <taxon>Bacteria</taxon>
        <taxon>Bacillati</taxon>
        <taxon>Chloroflexota</taxon>
        <taxon>Anaerolineae</taxon>
        <taxon>Anaerolineales</taxon>
        <taxon>Anaerolineaceae</taxon>
        <taxon>Bellilinea</taxon>
    </lineage>
</organism>
<dbReference type="PANTHER" id="PTHR11203">
    <property type="entry name" value="CLEAVAGE AND POLYADENYLATION SPECIFICITY FACTOR FAMILY MEMBER"/>
    <property type="match status" value="1"/>
</dbReference>
<dbReference type="InterPro" id="IPR022712">
    <property type="entry name" value="Beta_Casp"/>
</dbReference>
<evidence type="ECO:0000313" key="4">
    <source>
        <dbReference type="EMBL" id="KPL77791.1"/>
    </source>
</evidence>
<evidence type="ECO:0000259" key="3">
    <source>
        <dbReference type="SMART" id="SM01027"/>
    </source>
</evidence>
<dbReference type="OrthoDB" id="9803916at2"/>
<proteinExistence type="predicted"/>
<gene>
    <name evidence="4" type="ORF">AC812_02820</name>
</gene>
<dbReference type="AlphaFoldDB" id="A0A0P6XC10"/>
<dbReference type="Proteomes" id="UP000050514">
    <property type="component" value="Unassembled WGS sequence"/>
</dbReference>
<evidence type="ECO:0000259" key="2">
    <source>
        <dbReference type="SMART" id="SM00849"/>
    </source>
</evidence>
<dbReference type="Pfam" id="PF00753">
    <property type="entry name" value="Lactamase_B"/>
    <property type="match status" value="1"/>
</dbReference>
<accession>A0A0P6XC10</accession>
<dbReference type="InterPro" id="IPR011108">
    <property type="entry name" value="RMMBL"/>
</dbReference>
<dbReference type="PANTHER" id="PTHR11203:SF37">
    <property type="entry name" value="INTEGRATOR COMPLEX SUBUNIT 11"/>
    <property type="match status" value="1"/>
</dbReference>
<sequence length="464" mass="52031">MRIHFNGAAQTVTGSQFLLEVNGDRLLLECGLFQGHRKDTYQTNLHFPFEPDSLDAVILSHAHIDHSGNLPNLIKQGYEGRIYATPATADLADIMLQDSGHIQEADAQFVNRKRAKRGEPPIEPLYTQEDAVQVAAHFDGIPYGRPFEPIRGVQAQFVDAGHILGSAAVVLDIEEKGRKIRLWFSGDIGRERLPLMRDPVLPEKADLLIMECTYGDKPHRDPEEAYVELRDTIRRTVARRGKIIIPAFAVGRTQELVYCLNRMVSQGEIEPLPVYVDSPLAVNATRVFQEHADLFDAETQEFVRNGTHPALTFPQLKYIQSVEESKALNERHEPMIIISASGMAESGRILHHLRNNLQNPRNTILIVSWQAPNTLGRRLAEREPVVRIFGELCDRRAEVVTIGGFSAHAGQDMLVRYAQASQSSIQKLFLVHGEPNAAGALTEKLKEIGFRDIRYPAKGSFFDL</sequence>
<protein>
    <submittedName>
        <fullName evidence="4">Metallo-beta-lactamase</fullName>
    </submittedName>
</protein>
<dbReference type="PATRIC" id="fig|360411.5.peg.939"/>
<dbReference type="SUPFAM" id="SSF56281">
    <property type="entry name" value="Metallo-hydrolase/oxidoreductase"/>
    <property type="match status" value="1"/>
</dbReference>
<dbReference type="GO" id="GO:0004521">
    <property type="term" value="F:RNA endonuclease activity"/>
    <property type="evidence" value="ECO:0007669"/>
    <property type="project" value="TreeGrafter"/>
</dbReference>